<reference evidence="2" key="1">
    <citation type="journal article" date="2023" name="G3 (Bethesda)">
        <title>Genome assembly and association tests identify interacting loci associated with vigor, precocity, and sex in interspecific pistachio rootstocks.</title>
        <authorList>
            <person name="Palmer W."/>
            <person name="Jacygrad E."/>
            <person name="Sagayaradj S."/>
            <person name="Cavanaugh K."/>
            <person name="Han R."/>
            <person name="Bertier L."/>
            <person name="Beede B."/>
            <person name="Kafkas S."/>
            <person name="Golino D."/>
            <person name="Preece J."/>
            <person name="Michelmore R."/>
        </authorList>
    </citation>
    <scope>NUCLEOTIDE SEQUENCE [LARGE SCALE GENOMIC DNA]</scope>
</reference>
<accession>A0ACC1AAV5</accession>
<gene>
    <name evidence="1" type="ORF">Patl1_11566</name>
</gene>
<evidence type="ECO:0000313" key="1">
    <source>
        <dbReference type="EMBL" id="KAJ0082876.1"/>
    </source>
</evidence>
<proteinExistence type="predicted"/>
<evidence type="ECO:0000313" key="2">
    <source>
        <dbReference type="Proteomes" id="UP001164250"/>
    </source>
</evidence>
<dbReference type="Proteomes" id="UP001164250">
    <property type="component" value="Chromosome 12"/>
</dbReference>
<keyword evidence="2" id="KW-1185">Reference proteome</keyword>
<dbReference type="EMBL" id="CM047908">
    <property type="protein sequence ID" value="KAJ0082876.1"/>
    <property type="molecule type" value="Genomic_DNA"/>
</dbReference>
<sequence length="15" mass="1553">MARITPVGNFSSGCL</sequence>
<comment type="caution">
    <text evidence="1">The sequence shown here is derived from an EMBL/GenBank/DDBJ whole genome shotgun (WGS) entry which is preliminary data.</text>
</comment>
<name>A0ACC1AAV5_9ROSI</name>
<protein>
    <submittedName>
        <fullName evidence="1">Uncharacterized protein</fullName>
    </submittedName>
</protein>
<organism evidence="1 2">
    <name type="scientific">Pistacia atlantica</name>
    <dbReference type="NCBI Taxonomy" id="434234"/>
    <lineage>
        <taxon>Eukaryota</taxon>
        <taxon>Viridiplantae</taxon>
        <taxon>Streptophyta</taxon>
        <taxon>Embryophyta</taxon>
        <taxon>Tracheophyta</taxon>
        <taxon>Spermatophyta</taxon>
        <taxon>Magnoliopsida</taxon>
        <taxon>eudicotyledons</taxon>
        <taxon>Gunneridae</taxon>
        <taxon>Pentapetalae</taxon>
        <taxon>rosids</taxon>
        <taxon>malvids</taxon>
        <taxon>Sapindales</taxon>
        <taxon>Anacardiaceae</taxon>
        <taxon>Pistacia</taxon>
    </lineage>
</organism>